<feature type="domain" description="LysM" evidence="1">
    <location>
        <begin position="194"/>
        <end position="237"/>
    </location>
</feature>
<proteinExistence type="predicted"/>
<organism evidence="2 3">
    <name type="scientific">Perspicuibacillus lycopersici</name>
    <dbReference type="NCBI Taxonomy" id="1325689"/>
    <lineage>
        <taxon>Bacteria</taxon>
        <taxon>Bacillati</taxon>
        <taxon>Bacillota</taxon>
        <taxon>Bacilli</taxon>
        <taxon>Bacillales</taxon>
        <taxon>Bacillaceae</taxon>
        <taxon>Perspicuibacillus</taxon>
    </lineage>
</organism>
<dbReference type="SUPFAM" id="SSF51261">
    <property type="entry name" value="Duplicated hybrid motif"/>
    <property type="match status" value="1"/>
</dbReference>
<dbReference type="InterPro" id="IPR011055">
    <property type="entry name" value="Dup_hybrid_motif"/>
</dbReference>
<dbReference type="Pfam" id="PF01551">
    <property type="entry name" value="Peptidase_M23"/>
    <property type="match status" value="1"/>
</dbReference>
<dbReference type="Pfam" id="PF01476">
    <property type="entry name" value="LysM"/>
    <property type="match status" value="2"/>
</dbReference>
<keyword evidence="3" id="KW-1185">Reference proteome</keyword>
<evidence type="ECO:0000259" key="1">
    <source>
        <dbReference type="PROSITE" id="PS51782"/>
    </source>
</evidence>
<evidence type="ECO:0000313" key="2">
    <source>
        <dbReference type="EMBL" id="MCU9613742.1"/>
    </source>
</evidence>
<dbReference type="Proteomes" id="UP001209318">
    <property type="component" value="Unassembled WGS sequence"/>
</dbReference>
<dbReference type="InterPro" id="IPR018392">
    <property type="entry name" value="LysM"/>
</dbReference>
<name>A0AAE3IT79_9BACI</name>
<reference evidence="2" key="1">
    <citation type="submission" date="2022-10" db="EMBL/GenBank/DDBJ databases">
        <title>Description of Fervidibacillus gen. nov. in the family Fervidibacillaceae fam. nov. with two species, Fervidibacillus albus sp. nov., and Fervidibacillus halotolerans sp. nov., isolated from tidal flat sediments.</title>
        <authorList>
            <person name="Kwon K.K."/>
            <person name="Yang S.-H."/>
        </authorList>
    </citation>
    <scope>NUCLEOTIDE SEQUENCE</scope>
    <source>
        <strain evidence="2">JCM 19140</strain>
    </source>
</reference>
<dbReference type="Gene3D" id="3.10.350.10">
    <property type="entry name" value="LysM domain"/>
    <property type="match status" value="2"/>
</dbReference>
<dbReference type="PANTHER" id="PTHR21666:SF290">
    <property type="entry name" value="PEPTIDASE M23 DOMAIN PROTEIN"/>
    <property type="match status" value="1"/>
</dbReference>
<dbReference type="InterPro" id="IPR016047">
    <property type="entry name" value="M23ase_b-sheet_dom"/>
</dbReference>
<dbReference type="InterPro" id="IPR036779">
    <property type="entry name" value="LysM_dom_sf"/>
</dbReference>
<feature type="domain" description="LysM" evidence="1">
    <location>
        <begin position="241"/>
        <end position="284"/>
    </location>
</feature>
<sequence length="287" mass="31321">MLEYSKRLLLAIIITIIVSLLIIGGKQTIANAEAVDLENLEWIWPSAGVITDTYGTRNGEHYGIDIAGDIGSPVMVVADGIVTKSYYSNTYGNVVFIKHESGYETVYAHLSKRNVVEGEAVKKGSKIGLIGSTGNSSGPHLHLEVHKDSWTVSKENALDPFLIFGEGEIGQFVAAGVNKIVPVVEVANKFEGSDVYIVQAGDTLWSIAQKYKSTVDEIQQMNQLINTTIIPGQKLVVEKVETYQVKKGDTLFSIAKSHGLTAEQLKQINGIKTDAIYPNQTIIIEQK</sequence>
<dbReference type="EMBL" id="JAOUSF010000003">
    <property type="protein sequence ID" value="MCU9613742.1"/>
    <property type="molecule type" value="Genomic_DNA"/>
</dbReference>
<evidence type="ECO:0000313" key="3">
    <source>
        <dbReference type="Proteomes" id="UP001209318"/>
    </source>
</evidence>
<dbReference type="Gene3D" id="2.70.70.10">
    <property type="entry name" value="Glucose Permease (Domain IIA)"/>
    <property type="match status" value="1"/>
</dbReference>
<dbReference type="SMART" id="SM00257">
    <property type="entry name" value="LysM"/>
    <property type="match status" value="2"/>
</dbReference>
<dbReference type="RefSeq" id="WP_263072980.1">
    <property type="nucleotide sequence ID" value="NZ_JAOUSF010000003.1"/>
</dbReference>
<gene>
    <name evidence="2" type="ORF">OEV98_09225</name>
</gene>
<dbReference type="InterPro" id="IPR050570">
    <property type="entry name" value="Cell_wall_metabolism_enzyme"/>
</dbReference>
<dbReference type="AlphaFoldDB" id="A0AAE3IT79"/>
<dbReference type="CDD" id="cd12797">
    <property type="entry name" value="M23_peptidase"/>
    <property type="match status" value="1"/>
</dbReference>
<dbReference type="CDD" id="cd00118">
    <property type="entry name" value="LysM"/>
    <property type="match status" value="2"/>
</dbReference>
<comment type="caution">
    <text evidence="2">The sequence shown here is derived from an EMBL/GenBank/DDBJ whole genome shotgun (WGS) entry which is preliminary data.</text>
</comment>
<dbReference type="PROSITE" id="PS51782">
    <property type="entry name" value="LYSM"/>
    <property type="match status" value="2"/>
</dbReference>
<dbReference type="GO" id="GO:0004222">
    <property type="term" value="F:metalloendopeptidase activity"/>
    <property type="evidence" value="ECO:0007669"/>
    <property type="project" value="TreeGrafter"/>
</dbReference>
<accession>A0AAE3IT79</accession>
<protein>
    <submittedName>
        <fullName evidence="2">LysM peptidoglycan-binding domain-containing protein</fullName>
    </submittedName>
</protein>
<dbReference type="PANTHER" id="PTHR21666">
    <property type="entry name" value="PEPTIDASE-RELATED"/>
    <property type="match status" value="1"/>
</dbReference>
<dbReference type="SUPFAM" id="SSF54106">
    <property type="entry name" value="LysM domain"/>
    <property type="match status" value="2"/>
</dbReference>